<keyword evidence="4" id="KW-1185">Reference proteome</keyword>
<dbReference type="Pfam" id="PF08906">
    <property type="entry name" value="T6SS_Tdi1_C"/>
    <property type="match status" value="1"/>
</dbReference>
<dbReference type="InterPro" id="IPR014983">
    <property type="entry name" value="GAD-rel"/>
</dbReference>
<evidence type="ECO:0000259" key="2">
    <source>
        <dbReference type="Pfam" id="PF08906"/>
    </source>
</evidence>
<dbReference type="Pfam" id="PF08887">
    <property type="entry name" value="GAD-like"/>
    <property type="match status" value="1"/>
</dbReference>
<reference evidence="4" key="1">
    <citation type="submission" date="2018-09" db="EMBL/GenBank/DDBJ databases">
        <authorList>
            <person name="Livingstone P.G."/>
            <person name="Whitworth D.E."/>
        </authorList>
    </citation>
    <scope>NUCLEOTIDE SEQUENCE [LARGE SCALE GENOMIC DNA]</scope>
    <source>
        <strain evidence="4">CA040B</strain>
    </source>
</reference>
<dbReference type="RefSeq" id="WP_120627889.1">
    <property type="nucleotide sequence ID" value="NZ_RAWG01000186.1"/>
</dbReference>
<evidence type="ECO:0000313" key="4">
    <source>
        <dbReference type="Proteomes" id="UP000273405"/>
    </source>
</evidence>
<dbReference type="EMBL" id="RAWG01000186">
    <property type="protein sequence ID" value="RKH38713.1"/>
    <property type="molecule type" value="Genomic_DNA"/>
</dbReference>
<sequence length="191" mass="21659">MTTLADSTDFSKAHKRQRTYKACPPELIAKYRGRLPDVLVNTWEASGFQEFSDGFLWTVNPDELREVAADFPNNFQTEFIDVIFRTAFGDLIVSHKGKLYHLSAVTMRSDSLPDRLEHVLALHFGQKRFLDAIFFLNMFKKGLKRLGAPAEDEVYALVPAPAMGGDITADNLEKAKLRVYLNFLAQLQSKD</sequence>
<dbReference type="OrthoDB" id="9016361at2"/>
<feature type="domain" description="T6SS immunity protein Tdi1 C-terminal" evidence="2">
    <location>
        <begin position="126"/>
        <end position="187"/>
    </location>
</feature>
<organism evidence="3 4">
    <name type="scientific">Corallococcus sicarius</name>
    <dbReference type="NCBI Taxonomy" id="2316726"/>
    <lineage>
        <taxon>Bacteria</taxon>
        <taxon>Pseudomonadati</taxon>
        <taxon>Myxococcota</taxon>
        <taxon>Myxococcia</taxon>
        <taxon>Myxococcales</taxon>
        <taxon>Cystobacterineae</taxon>
        <taxon>Myxococcaceae</taxon>
        <taxon>Corallococcus</taxon>
    </lineage>
</organism>
<name>A0A3A8N462_9BACT</name>
<accession>A0A3A8N462</accession>
<feature type="domain" description="GAD-related" evidence="1">
    <location>
        <begin position="16"/>
        <end position="93"/>
    </location>
</feature>
<dbReference type="AlphaFoldDB" id="A0A3A8N462"/>
<dbReference type="Proteomes" id="UP000273405">
    <property type="component" value="Unassembled WGS sequence"/>
</dbReference>
<evidence type="ECO:0000259" key="1">
    <source>
        <dbReference type="Pfam" id="PF08887"/>
    </source>
</evidence>
<protein>
    <submittedName>
        <fullName evidence="3">DUF1851 domain-containing protein</fullName>
    </submittedName>
</protein>
<proteinExistence type="predicted"/>
<dbReference type="InterPro" id="IPR015002">
    <property type="entry name" value="T6SS_Tdi1_C"/>
</dbReference>
<evidence type="ECO:0000313" key="3">
    <source>
        <dbReference type="EMBL" id="RKH38713.1"/>
    </source>
</evidence>
<comment type="caution">
    <text evidence="3">The sequence shown here is derived from an EMBL/GenBank/DDBJ whole genome shotgun (WGS) entry which is preliminary data.</text>
</comment>
<gene>
    <name evidence="3" type="ORF">D7X12_25535</name>
</gene>